<reference evidence="4 5" key="2">
    <citation type="submission" date="2015-01" db="EMBL/GenBank/DDBJ databases">
        <title>Complete genome sequence of Pyrinomonas methylaliphatogenes type strain K22T.</title>
        <authorList>
            <person name="Lee K.C.Y."/>
            <person name="Power J.F."/>
            <person name="Dunfield P.F."/>
            <person name="Morgan X.C."/>
            <person name="Huttenhower C."/>
            <person name="Stott M.B."/>
        </authorList>
    </citation>
    <scope>NUCLEOTIDE SEQUENCE [LARGE SCALE GENOMIC DNA]</scope>
    <source>
        <strain evidence="4 5">K22</strain>
    </source>
</reference>
<sequence>MGKSTENFFRLVPTNRMKRPVTGAEWHPPADVYRTADGWIVKVELAGVRPDELEITIRDSILRISGSRRDTMCRQNILCHQLEITYSRFEKTLRFPCPIEGAEIERDYRDGLLILNLRCG</sequence>
<keyword evidence="4" id="KW-0346">Stress response</keyword>
<proteinExistence type="inferred from homology"/>
<dbReference type="AlphaFoldDB" id="A0A0B6X3N6"/>
<feature type="domain" description="SHSP" evidence="3">
    <location>
        <begin position="21"/>
        <end position="120"/>
    </location>
</feature>
<evidence type="ECO:0000259" key="3">
    <source>
        <dbReference type="PROSITE" id="PS01031"/>
    </source>
</evidence>
<organism evidence="4 5">
    <name type="scientific">Pyrinomonas methylaliphatogenes</name>
    <dbReference type="NCBI Taxonomy" id="454194"/>
    <lineage>
        <taxon>Bacteria</taxon>
        <taxon>Pseudomonadati</taxon>
        <taxon>Acidobacteriota</taxon>
        <taxon>Blastocatellia</taxon>
        <taxon>Blastocatellales</taxon>
        <taxon>Pyrinomonadaceae</taxon>
        <taxon>Pyrinomonas</taxon>
    </lineage>
</organism>
<dbReference type="InterPro" id="IPR008978">
    <property type="entry name" value="HSP20-like_chaperone"/>
</dbReference>
<evidence type="ECO:0000256" key="2">
    <source>
        <dbReference type="RuleBase" id="RU003616"/>
    </source>
</evidence>
<gene>
    <name evidence="4" type="ORF">PYK22_03143</name>
</gene>
<dbReference type="OrthoDB" id="288864at2"/>
<keyword evidence="5" id="KW-1185">Reference proteome</keyword>
<dbReference type="SUPFAM" id="SSF49764">
    <property type="entry name" value="HSP20-like chaperones"/>
    <property type="match status" value="1"/>
</dbReference>
<dbReference type="Pfam" id="PF00011">
    <property type="entry name" value="HSP20"/>
    <property type="match status" value="1"/>
</dbReference>
<dbReference type="CDD" id="cd06464">
    <property type="entry name" value="ACD_sHsps-like"/>
    <property type="match status" value="1"/>
</dbReference>
<dbReference type="Gene3D" id="2.60.40.790">
    <property type="match status" value="1"/>
</dbReference>
<evidence type="ECO:0000313" key="4">
    <source>
        <dbReference type="EMBL" id="CDM67094.1"/>
    </source>
</evidence>
<dbReference type="EMBL" id="CBXV010000008">
    <property type="protein sequence ID" value="CDM67094.1"/>
    <property type="molecule type" value="Genomic_DNA"/>
</dbReference>
<protein>
    <submittedName>
        <fullName evidence="4">Molecular chaperone (Small heat shock protein)</fullName>
    </submittedName>
</protein>
<name>A0A0B6X3N6_9BACT</name>
<dbReference type="RefSeq" id="WP_157770929.1">
    <property type="nucleotide sequence ID" value="NZ_CBXV010000008.1"/>
</dbReference>
<evidence type="ECO:0000256" key="1">
    <source>
        <dbReference type="PROSITE-ProRule" id="PRU00285"/>
    </source>
</evidence>
<evidence type="ECO:0000313" key="5">
    <source>
        <dbReference type="Proteomes" id="UP000031518"/>
    </source>
</evidence>
<dbReference type="Proteomes" id="UP000031518">
    <property type="component" value="Unassembled WGS sequence"/>
</dbReference>
<reference evidence="4 5" key="1">
    <citation type="submission" date="2013-12" db="EMBL/GenBank/DDBJ databases">
        <authorList>
            <person name="Stott M."/>
        </authorList>
    </citation>
    <scope>NUCLEOTIDE SEQUENCE [LARGE SCALE GENOMIC DNA]</scope>
    <source>
        <strain evidence="4 5">K22</strain>
    </source>
</reference>
<dbReference type="PROSITE" id="PS01031">
    <property type="entry name" value="SHSP"/>
    <property type="match status" value="1"/>
</dbReference>
<comment type="similarity">
    <text evidence="1 2">Belongs to the small heat shock protein (HSP20) family.</text>
</comment>
<dbReference type="InterPro" id="IPR002068">
    <property type="entry name" value="A-crystallin/Hsp20_dom"/>
</dbReference>
<accession>A0A0B6X3N6</accession>
<dbReference type="STRING" id="454194.PYK22_03143"/>